<dbReference type="AlphaFoldDB" id="A0A8C4PY02"/>
<dbReference type="GO" id="GO:0005739">
    <property type="term" value="C:mitochondrion"/>
    <property type="evidence" value="ECO:0007669"/>
    <property type="project" value="UniProtKB-SubCell"/>
</dbReference>
<accession>A0A8C4PY02</accession>
<sequence length="247" mass="28643">MFAWIGRAVRRTPSASRLVSTATEKQPAVRGPSALDCGRLSQFGEYIGAVLPRFVQHVGLTHAGELEVCVHPSGIIPTLFFLQNHSNCQFHSLIDITAVDVPTRAYRFELVYNILSLRYNTRLRVKSYTDELTPVDSLNSVYRAANWYEREIWDMFGVFFANHPDLRRILTDYGFEGHPFRKDFPLSGYVEVRYDDEMKRVVAEPLELTQEFRKFDLQSPWETFPRHRLPHADRAAENEREEGGKYK</sequence>
<evidence type="ECO:0000256" key="8">
    <source>
        <dbReference type="ARBA" id="ARBA00024313"/>
    </source>
</evidence>
<keyword evidence="6 13" id="KW-0520">NAD</keyword>
<evidence type="ECO:0000259" key="15">
    <source>
        <dbReference type="Pfam" id="PF00329"/>
    </source>
</evidence>
<comment type="catalytic activity">
    <reaction evidence="12">
        <text>a ubiquinone + NADH + 5 H(+)(in) = a ubiquinol + NAD(+) + 4 H(+)(out)</text>
        <dbReference type="Rhea" id="RHEA:29091"/>
        <dbReference type="Rhea" id="RHEA-COMP:9565"/>
        <dbReference type="Rhea" id="RHEA-COMP:9566"/>
        <dbReference type="ChEBI" id="CHEBI:15378"/>
        <dbReference type="ChEBI" id="CHEBI:16389"/>
        <dbReference type="ChEBI" id="CHEBI:17976"/>
        <dbReference type="ChEBI" id="CHEBI:57540"/>
        <dbReference type="ChEBI" id="CHEBI:57945"/>
        <dbReference type="EC" id="7.1.1.2"/>
    </reaction>
</comment>
<reference evidence="16" key="2">
    <citation type="submission" date="2025-09" db="UniProtKB">
        <authorList>
            <consortium name="Ensembl"/>
        </authorList>
    </citation>
    <scope>IDENTIFICATION</scope>
</reference>
<evidence type="ECO:0000256" key="10">
    <source>
        <dbReference type="ARBA" id="ARBA00033303"/>
    </source>
</evidence>
<dbReference type="Ensembl" id="ENSEBUT00000004327.1">
    <property type="protein sequence ID" value="ENSEBUP00000003926.1"/>
    <property type="gene ID" value="ENSEBUG00000002805.1"/>
</dbReference>
<protein>
    <recommendedName>
        <fullName evidence="3">NADH dehydrogenase [ubiquinone] iron-sulfur protein 3, mitochondrial</fullName>
    </recommendedName>
    <alternativeName>
        <fullName evidence="10">Complex I-30kD</fullName>
    </alternativeName>
    <alternativeName>
        <fullName evidence="9">NADH-ubiquinone oxidoreductase 30 kDa subunit</fullName>
    </alternativeName>
</protein>
<dbReference type="FunFam" id="3.30.460.80:FF:000002">
    <property type="entry name" value="NADH dehydrogenase iron-sulfur protein 3, mitochondrial"/>
    <property type="match status" value="1"/>
</dbReference>
<keyword evidence="17" id="KW-1185">Reference proteome</keyword>
<dbReference type="Gene3D" id="3.30.460.80">
    <property type="entry name" value="NADH:ubiquinone oxidoreductase, 30kDa subunit"/>
    <property type="match status" value="1"/>
</dbReference>
<reference evidence="16" key="1">
    <citation type="submission" date="2025-08" db="UniProtKB">
        <authorList>
            <consortium name="Ensembl"/>
        </authorList>
    </citation>
    <scope>IDENTIFICATION</scope>
</reference>
<dbReference type="PANTHER" id="PTHR10884">
    <property type="entry name" value="NADH DEHYDROGENASE UBIQUINONE IRON-SULFUR PROTEIN 3"/>
    <property type="match status" value="1"/>
</dbReference>
<comment type="subcellular location">
    <subcellularLocation>
        <location evidence="1">Mitochondrion</location>
    </subcellularLocation>
</comment>
<evidence type="ECO:0000256" key="9">
    <source>
        <dbReference type="ARBA" id="ARBA00031525"/>
    </source>
</evidence>
<feature type="region of interest" description="Disordered" evidence="14">
    <location>
        <begin position="227"/>
        <end position="247"/>
    </location>
</feature>
<dbReference type="InterPro" id="IPR037232">
    <property type="entry name" value="NADH_quin_OxRdtase_su_C/D-like"/>
</dbReference>
<evidence type="ECO:0000256" key="7">
    <source>
        <dbReference type="ARBA" id="ARBA00023075"/>
    </source>
</evidence>
<evidence type="ECO:0000313" key="16">
    <source>
        <dbReference type="Ensembl" id="ENSEBUP00000003926.1"/>
    </source>
</evidence>
<name>A0A8C4PY02_EPTBU</name>
<evidence type="ECO:0000256" key="6">
    <source>
        <dbReference type="ARBA" id="ARBA00023027"/>
    </source>
</evidence>
<evidence type="ECO:0000256" key="3">
    <source>
        <dbReference type="ARBA" id="ARBA00020084"/>
    </source>
</evidence>
<feature type="domain" description="NADH:ubiquinone oxidoreductase 30kDa subunit" evidence="15">
    <location>
        <begin position="69"/>
        <end position="189"/>
    </location>
</feature>
<keyword evidence="5 13" id="KW-1278">Translocase</keyword>
<dbReference type="PROSITE" id="PS00542">
    <property type="entry name" value="COMPLEX1_30K"/>
    <property type="match status" value="1"/>
</dbReference>
<dbReference type="NCBIfam" id="TIGR01961">
    <property type="entry name" value="NuoC_fam"/>
    <property type="match status" value="1"/>
</dbReference>
<evidence type="ECO:0000256" key="4">
    <source>
        <dbReference type="ARBA" id="ARBA00022448"/>
    </source>
</evidence>
<dbReference type="Pfam" id="PF00329">
    <property type="entry name" value="Complex1_30kDa"/>
    <property type="match status" value="1"/>
</dbReference>
<evidence type="ECO:0000256" key="1">
    <source>
        <dbReference type="ARBA" id="ARBA00004173"/>
    </source>
</evidence>
<dbReference type="Proteomes" id="UP000694388">
    <property type="component" value="Unplaced"/>
</dbReference>
<evidence type="ECO:0000256" key="13">
    <source>
        <dbReference type="RuleBase" id="RU003456"/>
    </source>
</evidence>
<comment type="function">
    <text evidence="8">Core subunit of the mitochondrial membrane respiratory chain NADH dehydrogenase (Complex I) which catalyzes electron transfer from NADH through the respiratory chain, using ubiquinone as an electron acceptor. Essential for the catalytic activity and assembly of complex I.</text>
</comment>
<dbReference type="PANTHER" id="PTHR10884:SF14">
    <property type="entry name" value="NADH DEHYDROGENASE [UBIQUINONE] IRON-SULFUR PROTEIN 3, MITOCHONDRIAL"/>
    <property type="match status" value="1"/>
</dbReference>
<comment type="subunit">
    <text evidence="11">Core subunit of respiratory chain NADH dehydrogenase (Complex I) which is composed of 45 different subunits. Interacts with NDUFAF3. Interacts with RAB5IF. Found in subcomplexes containing subunits NDUFS2, MT-ND1 and NDUFA13.</text>
</comment>
<dbReference type="HAMAP" id="MF_01357">
    <property type="entry name" value="NDH1_NuoC"/>
    <property type="match status" value="1"/>
</dbReference>
<dbReference type="OMA" id="PCRKNRF"/>
<comment type="similarity">
    <text evidence="2 13">Belongs to the complex I 30 kDa subunit family.</text>
</comment>
<dbReference type="SUPFAM" id="SSF143243">
    <property type="entry name" value="Nqo5-like"/>
    <property type="match status" value="1"/>
</dbReference>
<evidence type="ECO:0000256" key="14">
    <source>
        <dbReference type="SAM" id="MobiDB-lite"/>
    </source>
</evidence>
<dbReference type="GO" id="GO:0016020">
    <property type="term" value="C:membrane"/>
    <property type="evidence" value="ECO:0007669"/>
    <property type="project" value="UniProtKB-ARBA"/>
</dbReference>
<organism evidence="16 17">
    <name type="scientific">Eptatretus burgeri</name>
    <name type="common">Inshore hagfish</name>
    <dbReference type="NCBI Taxonomy" id="7764"/>
    <lineage>
        <taxon>Eukaryota</taxon>
        <taxon>Metazoa</taxon>
        <taxon>Chordata</taxon>
        <taxon>Craniata</taxon>
        <taxon>Vertebrata</taxon>
        <taxon>Cyclostomata</taxon>
        <taxon>Myxini</taxon>
        <taxon>Myxiniformes</taxon>
        <taxon>Myxinidae</taxon>
        <taxon>Eptatretinae</taxon>
        <taxon>Eptatretus</taxon>
    </lineage>
</organism>
<dbReference type="InterPro" id="IPR020396">
    <property type="entry name" value="NADH_UbQ_OxRdtase_CS"/>
</dbReference>
<evidence type="ECO:0000256" key="5">
    <source>
        <dbReference type="ARBA" id="ARBA00022967"/>
    </source>
</evidence>
<evidence type="ECO:0000256" key="11">
    <source>
        <dbReference type="ARBA" id="ARBA00047132"/>
    </source>
</evidence>
<evidence type="ECO:0000313" key="17">
    <source>
        <dbReference type="Proteomes" id="UP000694388"/>
    </source>
</evidence>
<dbReference type="GeneTree" id="ENSGT00390000017480"/>
<evidence type="ECO:0000256" key="2">
    <source>
        <dbReference type="ARBA" id="ARBA00007569"/>
    </source>
</evidence>
<evidence type="ECO:0000256" key="12">
    <source>
        <dbReference type="ARBA" id="ARBA00049551"/>
    </source>
</evidence>
<keyword evidence="4 13" id="KW-0813">Transport</keyword>
<dbReference type="InterPro" id="IPR001268">
    <property type="entry name" value="NADH_UbQ_OxRdtase_30kDa_su"/>
</dbReference>
<feature type="compositionally biased region" description="Basic and acidic residues" evidence="14">
    <location>
        <begin position="230"/>
        <end position="247"/>
    </location>
</feature>
<dbReference type="InterPro" id="IPR010218">
    <property type="entry name" value="NADH_DH_suC"/>
</dbReference>
<keyword evidence="7" id="KW-0830">Ubiquinone</keyword>
<dbReference type="GO" id="GO:0016651">
    <property type="term" value="F:oxidoreductase activity, acting on NAD(P)H"/>
    <property type="evidence" value="ECO:0007669"/>
    <property type="project" value="InterPro"/>
</dbReference>
<dbReference type="GO" id="GO:0008137">
    <property type="term" value="F:NADH dehydrogenase (ubiquinone) activity"/>
    <property type="evidence" value="ECO:0007669"/>
    <property type="project" value="UniProtKB-EC"/>
</dbReference>
<proteinExistence type="inferred from homology"/>
<dbReference type="NCBIfam" id="NF004733">
    <property type="entry name" value="PRK06074.1-5"/>
    <property type="match status" value="1"/>
</dbReference>